<dbReference type="GO" id="GO:0005739">
    <property type="term" value="C:mitochondrion"/>
    <property type="evidence" value="ECO:0007669"/>
    <property type="project" value="TreeGrafter"/>
</dbReference>
<name>A0A2T9YQQ7_9FUNG</name>
<reference evidence="2 3" key="1">
    <citation type="journal article" date="2018" name="MBio">
        <title>Comparative Genomics Reveals the Core Gene Toolbox for the Fungus-Insect Symbiosis.</title>
        <authorList>
            <person name="Wang Y."/>
            <person name="Stata M."/>
            <person name="Wang W."/>
            <person name="Stajich J.E."/>
            <person name="White M.M."/>
            <person name="Moncalvo J.M."/>
        </authorList>
    </citation>
    <scope>NUCLEOTIDE SEQUENCE [LARGE SCALE GENOMIC DNA]</scope>
    <source>
        <strain evidence="2 3">AUS-77-4</strain>
    </source>
</reference>
<evidence type="ECO:0000259" key="1">
    <source>
        <dbReference type="PROSITE" id="PS50263"/>
    </source>
</evidence>
<dbReference type="GO" id="GO:0006541">
    <property type="term" value="P:glutamine metabolic process"/>
    <property type="evidence" value="ECO:0007669"/>
    <property type="project" value="TreeGrafter"/>
</dbReference>
<dbReference type="Gene3D" id="3.60.110.10">
    <property type="entry name" value="Carbon-nitrogen hydrolase"/>
    <property type="match status" value="1"/>
</dbReference>
<feature type="domain" description="CN hydrolase" evidence="1">
    <location>
        <begin position="4"/>
        <end position="238"/>
    </location>
</feature>
<gene>
    <name evidence="2" type="ORF">BB559_002953</name>
</gene>
<dbReference type="GO" id="GO:0006528">
    <property type="term" value="P:asparagine metabolic process"/>
    <property type="evidence" value="ECO:0007669"/>
    <property type="project" value="TreeGrafter"/>
</dbReference>
<organism evidence="2 3">
    <name type="scientific">Furculomyces boomerangus</name>
    <dbReference type="NCBI Taxonomy" id="61424"/>
    <lineage>
        <taxon>Eukaryota</taxon>
        <taxon>Fungi</taxon>
        <taxon>Fungi incertae sedis</taxon>
        <taxon>Zoopagomycota</taxon>
        <taxon>Kickxellomycotina</taxon>
        <taxon>Harpellomycetes</taxon>
        <taxon>Harpellales</taxon>
        <taxon>Harpellaceae</taxon>
        <taxon>Furculomyces</taxon>
    </lineage>
</organism>
<sequence length="245" mass="27162">MIQLKVGVCQILVTENKEENLLSARSAVKKASENGATFVVLPECFNCPYGTQYFCDYAETIDMSTPGKSISALSAMAKEASKLILVVESKFGFLGSIPEVEESTGKYYNTCTVWNTSGELVAVHRKVHLYDVDVPNKAKFKESDVLSPGNKLTTFETRKFPEMAMIAARQGCVAMIYPGAFNTRTYPLHWEMLLRASPAQNLSATYDAWGHSMIVGPDGTVVCRSEFEETTVYAEIGKFSKQFRL</sequence>
<dbReference type="GO" id="GO:0050152">
    <property type="term" value="F:omega-amidase activity"/>
    <property type="evidence" value="ECO:0007669"/>
    <property type="project" value="TreeGrafter"/>
</dbReference>
<dbReference type="InterPro" id="IPR003010">
    <property type="entry name" value="C-N_Hydrolase"/>
</dbReference>
<dbReference type="STRING" id="61424.A0A2T9YQQ7"/>
<dbReference type="EMBL" id="MBFT01000237">
    <property type="protein sequence ID" value="PVU94631.1"/>
    <property type="molecule type" value="Genomic_DNA"/>
</dbReference>
<dbReference type="PANTHER" id="PTHR23088:SF30">
    <property type="entry name" value="OMEGA-AMIDASE NIT2"/>
    <property type="match status" value="1"/>
</dbReference>
<dbReference type="GO" id="GO:0006107">
    <property type="term" value="P:oxaloacetate metabolic process"/>
    <property type="evidence" value="ECO:0007669"/>
    <property type="project" value="TreeGrafter"/>
</dbReference>
<keyword evidence="3" id="KW-1185">Reference proteome</keyword>
<dbReference type="Proteomes" id="UP000245699">
    <property type="component" value="Unassembled WGS sequence"/>
</dbReference>
<dbReference type="Pfam" id="PF00795">
    <property type="entry name" value="CN_hydrolase"/>
    <property type="match status" value="1"/>
</dbReference>
<dbReference type="PROSITE" id="PS50263">
    <property type="entry name" value="CN_HYDROLASE"/>
    <property type="match status" value="1"/>
</dbReference>
<protein>
    <recommendedName>
        <fullName evidence="1">CN hydrolase domain-containing protein</fullName>
    </recommendedName>
</protein>
<dbReference type="SUPFAM" id="SSF56317">
    <property type="entry name" value="Carbon-nitrogen hydrolase"/>
    <property type="match status" value="1"/>
</dbReference>
<evidence type="ECO:0000313" key="2">
    <source>
        <dbReference type="EMBL" id="PVU94631.1"/>
    </source>
</evidence>
<proteinExistence type="predicted"/>
<evidence type="ECO:0000313" key="3">
    <source>
        <dbReference type="Proteomes" id="UP000245699"/>
    </source>
</evidence>
<dbReference type="AlphaFoldDB" id="A0A2T9YQQ7"/>
<dbReference type="OrthoDB" id="10250282at2759"/>
<dbReference type="PANTHER" id="PTHR23088">
    <property type="entry name" value="NITRILASE-RELATED"/>
    <property type="match status" value="1"/>
</dbReference>
<accession>A0A2T9YQQ7</accession>
<dbReference type="InterPro" id="IPR036526">
    <property type="entry name" value="C-N_Hydrolase_sf"/>
</dbReference>
<comment type="caution">
    <text evidence="2">The sequence shown here is derived from an EMBL/GenBank/DDBJ whole genome shotgun (WGS) entry which is preliminary data.</text>
</comment>